<accession>A0A031K1D9</accession>
<dbReference type="PANTHER" id="PTHR43798:SF33">
    <property type="entry name" value="HYDROLASE, PUTATIVE (AFU_ORTHOLOGUE AFUA_2G14860)-RELATED"/>
    <property type="match status" value="1"/>
</dbReference>
<dbReference type="InterPro" id="IPR050266">
    <property type="entry name" value="AB_hydrolase_sf"/>
</dbReference>
<keyword evidence="3" id="KW-0808">Transferase</keyword>
<proteinExistence type="predicted"/>
<feature type="signal peptide" evidence="1">
    <location>
        <begin position="1"/>
        <end position="21"/>
    </location>
</feature>
<keyword evidence="3" id="KW-0012">Acyltransferase</keyword>
<dbReference type="PRINTS" id="PR00111">
    <property type="entry name" value="ABHYDROLASE"/>
</dbReference>
<dbReference type="SUPFAM" id="SSF53474">
    <property type="entry name" value="alpha/beta-Hydrolases"/>
    <property type="match status" value="1"/>
</dbReference>
<dbReference type="EMBL" id="JFYZ01000008">
    <property type="protein sequence ID" value="EZP82417.1"/>
    <property type="molecule type" value="Genomic_DNA"/>
</dbReference>
<dbReference type="Pfam" id="PF00561">
    <property type="entry name" value="Abhydrolase_1"/>
    <property type="match status" value="1"/>
</dbReference>
<evidence type="ECO:0000313" key="3">
    <source>
        <dbReference type="EMBL" id="EZP82417.1"/>
    </source>
</evidence>
<sequence>MLRQLTAVGGAFLLAATPALAQVMPFPSSFRTENVQTKDATIHVRVGGKGPAVVLLHGYGETGDMWSPMAADLMHDHTVIVPDLRGLGLSSKPAGGYDKKTQAGDVAAVLDRLNVKQADLVTHDIGNMVGYAFAAQHPARVRRFVLIDAPLPGVGPWDEILKTPLLWHFRFGGPDMERLVAGRERIYLDRFWNEFSATPARFSEASREHYARLYALPGAMHAGFAQFAAFDLDAKDNQAFIADGGKLKMPVLALGGEKSFGPMMATVMRFAADDVREGIVPDSGHWIMEENPAATIKLVRDFLGAAK</sequence>
<dbReference type="Gene3D" id="3.40.50.1820">
    <property type="entry name" value="alpha/beta hydrolase"/>
    <property type="match status" value="1"/>
</dbReference>
<dbReference type="InterPro" id="IPR000073">
    <property type="entry name" value="AB_hydrolase_1"/>
</dbReference>
<keyword evidence="3" id="KW-0378">Hydrolase</keyword>
<dbReference type="GO" id="GO:0016787">
    <property type="term" value="F:hydrolase activity"/>
    <property type="evidence" value="ECO:0007669"/>
    <property type="project" value="UniProtKB-KW"/>
</dbReference>
<dbReference type="GO" id="GO:0016746">
    <property type="term" value="F:acyltransferase activity"/>
    <property type="evidence" value="ECO:0007669"/>
    <property type="project" value="UniProtKB-KW"/>
</dbReference>
<name>A0A031K1D9_9SPHN</name>
<evidence type="ECO:0000256" key="1">
    <source>
        <dbReference type="SAM" id="SignalP"/>
    </source>
</evidence>
<dbReference type="PATRIC" id="fig|158500.4.peg.1957"/>
<dbReference type="InterPro" id="IPR029058">
    <property type="entry name" value="AB_hydrolase_fold"/>
</dbReference>
<organism evidence="3 4">
    <name type="scientific">Novosphingobium resinovorum</name>
    <dbReference type="NCBI Taxonomy" id="158500"/>
    <lineage>
        <taxon>Bacteria</taxon>
        <taxon>Pseudomonadati</taxon>
        <taxon>Pseudomonadota</taxon>
        <taxon>Alphaproteobacteria</taxon>
        <taxon>Sphingomonadales</taxon>
        <taxon>Sphingomonadaceae</taxon>
        <taxon>Novosphingobium</taxon>
    </lineage>
</organism>
<dbReference type="AlphaFoldDB" id="A0A031K1D9"/>
<protein>
    <submittedName>
        <fullName evidence="3">Putative hydrolase or acyltransferase of alpha/beta superfamily</fullName>
    </submittedName>
</protein>
<evidence type="ECO:0000313" key="4">
    <source>
        <dbReference type="Proteomes" id="UP000024329"/>
    </source>
</evidence>
<reference evidence="3 4" key="1">
    <citation type="submission" date="2014-03" db="EMBL/GenBank/DDBJ databases">
        <title>Whole genome sequence of Novosphingobium resinovorum KF1.</title>
        <authorList>
            <person name="Gan H.M."/>
            <person name="Gan H.Y."/>
            <person name="Chew T.H."/>
            <person name="Savka M.A."/>
        </authorList>
    </citation>
    <scope>NUCLEOTIDE SEQUENCE [LARGE SCALE GENOMIC DNA]</scope>
    <source>
        <strain evidence="3 4">KF1</strain>
    </source>
</reference>
<dbReference type="GO" id="GO:0016020">
    <property type="term" value="C:membrane"/>
    <property type="evidence" value="ECO:0007669"/>
    <property type="project" value="TreeGrafter"/>
</dbReference>
<evidence type="ECO:0000259" key="2">
    <source>
        <dbReference type="Pfam" id="PF00561"/>
    </source>
</evidence>
<feature type="chain" id="PRO_5001552097" evidence="1">
    <location>
        <begin position="22"/>
        <end position="307"/>
    </location>
</feature>
<comment type="caution">
    <text evidence="3">The sequence shown here is derived from an EMBL/GenBank/DDBJ whole genome shotgun (WGS) entry which is preliminary data.</text>
</comment>
<feature type="domain" description="AB hydrolase-1" evidence="2">
    <location>
        <begin position="51"/>
        <end position="292"/>
    </location>
</feature>
<dbReference type="PANTHER" id="PTHR43798">
    <property type="entry name" value="MONOACYLGLYCEROL LIPASE"/>
    <property type="match status" value="1"/>
</dbReference>
<dbReference type="Proteomes" id="UP000024329">
    <property type="component" value="Unassembled WGS sequence"/>
</dbReference>
<keyword evidence="1" id="KW-0732">Signal</keyword>
<dbReference type="eggNOG" id="COG0596">
    <property type="taxonomic scope" value="Bacteria"/>
</dbReference>
<gene>
    <name evidence="3" type="ORF">BV97_01914</name>
</gene>